<reference evidence="9 10" key="1">
    <citation type="submission" date="2020-02" db="EMBL/GenBank/DDBJ databases">
        <title>Draft genome sequence of two Spirosoma agri KCTC 52727 and Spirosoma terrae KCTC 52035.</title>
        <authorList>
            <person name="Rojas J."/>
            <person name="Ambika Manirajan B."/>
            <person name="Suarez C."/>
            <person name="Ratering S."/>
            <person name="Schnell S."/>
        </authorList>
    </citation>
    <scope>NUCLEOTIDE SEQUENCE [LARGE SCALE GENOMIC DNA]</scope>
    <source>
        <strain evidence="9 10">KCTC 52035</strain>
    </source>
</reference>
<evidence type="ECO:0000313" key="9">
    <source>
        <dbReference type="EMBL" id="NDU98316.1"/>
    </source>
</evidence>
<dbReference type="PROSITE" id="PS50011">
    <property type="entry name" value="PROTEIN_KINASE_DOM"/>
    <property type="match status" value="1"/>
</dbReference>
<keyword evidence="1" id="KW-0808">Transferase</keyword>
<evidence type="ECO:0000256" key="1">
    <source>
        <dbReference type="ARBA" id="ARBA00022679"/>
    </source>
</evidence>
<dbReference type="CDD" id="cd14014">
    <property type="entry name" value="STKc_PknB_like"/>
    <property type="match status" value="1"/>
</dbReference>
<keyword evidence="2 5" id="KW-0547">Nucleotide-binding</keyword>
<proteinExistence type="predicted"/>
<keyword evidence="6" id="KW-0175">Coiled coil</keyword>
<dbReference type="PANTHER" id="PTHR24348">
    <property type="entry name" value="SERINE/THREONINE-PROTEIN KINASE UNC-51-RELATED"/>
    <property type="match status" value="1"/>
</dbReference>
<keyword evidence="3 9" id="KW-0418">Kinase</keyword>
<protein>
    <submittedName>
        <fullName evidence="9">Protein kinase</fullName>
    </submittedName>
</protein>
<dbReference type="GO" id="GO:0005776">
    <property type="term" value="C:autophagosome"/>
    <property type="evidence" value="ECO:0007669"/>
    <property type="project" value="TreeGrafter"/>
</dbReference>
<dbReference type="GO" id="GO:0000407">
    <property type="term" value="C:phagophore assembly site"/>
    <property type="evidence" value="ECO:0007669"/>
    <property type="project" value="TreeGrafter"/>
</dbReference>
<evidence type="ECO:0000256" key="6">
    <source>
        <dbReference type="SAM" id="Coils"/>
    </source>
</evidence>
<feature type="binding site" evidence="5">
    <location>
        <position position="49"/>
    </location>
    <ligand>
        <name>ATP</name>
        <dbReference type="ChEBI" id="CHEBI:30616"/>
    </ligand>
</feature>
<feature type="region of interest" description="Disordered" evidence="7">
    <location>
        <begin position="436"/>
        <end position="463"/>
    </location>
</feature>
<sequence>MSQTFTSFQDFRRRYPIRPNDEGSLLGSGTYGRVIKVEDQLETEWVAIKISEFKGTDAKSLRAEVELAQRIPRQANIARYDACYRLETDTSVSDFAIMKYYSDGNLADLLRRLTLTTEQVYDITKGILLGLQHLHRHRIVHRDFKPANILISRDNAGRFIPKIADFGLSKLVSDDELDSSDFDLSDGRGTPSYKAPEQIEGSRVSFNLDLWAFGVILYEILTGEKPFKADQRNSSEQSVRREIEKKIVTVDLPVRLNNVAEPYQTMIRRCLVRDIHERVRKETELLDLLDSIPQLLNEAQKLASAMDYQAAIMLYEQILAKRENHAEALQQLEQCRQQLSAKQVTDLLQKANQLVYQEQFEAAKALFEQILQLSPRHQEAAHGLVVCIDRLRPKPKVVLETESTDAYQIDTYQEERTDAYIVPPLKAIIDQPVQPKAETDVTDVNPTKSSQPEPMVRPVGPPKPPTGIPYKPILAGVVLISLAGLGYYVLGPESTSTSEIQKSTVDTVAIAPPTSERKSEYTVPNPIPAIPNESKNDLKQRIDVALAKARQAYLREDYELALTFTRSALLLDPSRKDVSSLQNVVEKKLAEKQPEDKSESKNPPVTESNPKQDATEVKPETPKEAPADPQKVAQQQYDQLIEEGVKAIAKGNDKAKAVASFNSARALTKEHSLSTSKADAAYNEYMSKGNRIFSNDEFEGAKEWYKVAQALKDTREVQSKIKLCNNQ</sequence>
<feature type="region of interest" description="Disordered" evidence="7">
    <location>
        <begin position="513"/>
        <end position="534"/>
    </location>
</feature>
<evidence type="ECO:0000256" key="2">
    <source>
        <dbReference type="ARBA" id="ARBA00022741"/>
    </source>
</evidence>
<feature type="coiled-coil region" evidence="6">
    <location>
        <begin position="315"/>
        <end position="342"/>
    </location>
</feature>
<feature type="region of interest" description="Disordered" evidence="7">
    <location>
        <begin position="588"/>
        <end position="636"/>
    </location>
</feature>
<accession>A0A6L9LCR5</accession>
<keyword evidence="10" id="KW-1185">Reference proteome</keyword>
<evidence type="ECO:0000256" key="3">
    <source>
        <dbReference type="ARBA" id="ARBA00022777"/>
    </source>
</evidence>
<feature type="compositionally biased region" description="Basic and acidic residues" evidence="7">
    <location>
        <begin position="613"/>
        <end position="626"/>
    </location>
</feature>
<gene>
    <name evidence="9" type="ORF">GK108_25750</name>
</gene>
<dbReference type="InterPro" id="IPR008271">
    <property type="entry name" value="Ser/Thr_kinase_AS"/>
</dbReference>
<organism evidence="9 10">
    <name type="scientific">Spirosoma terrae</name>
    <dbReference type="NCBI Taxonomy" id="1968276"/>
    <lineage>
        <taxon>Bacteria</taxon>
        <taxon>Pseudomonadati</taxon>
        <taxon>Bacteroidota</taxon>
        <taxon>Cytophagia</taxon>
        <taxon>Cytophagales</taxon>
        <taxon>Cytophagaceae</taxon>
        <taxon>Spirosoma</taxon>
    </lineage>
</organism>
<feature type="compositionally biased region" description="Polar residues" evidence="7">
    <location>
        <begin position="442"/>
        <end position="451"/>
    </location>
</feature>
<dbReference type="Gene3D" id="1.25.40.10">
    <property type="entry name" value="Tetratricopeptide repeat domain"/>
    <property type="match status" value="1"/>
</dbReference>
<dbReference type="PROSITE" id="PS00107">
    <property type="entry name" value="PROTEIN_KINASE_ATP"/>
    <property type="match status" value="1"/>
</dbReference>
<dbReference type="InterPro" id="IPR011990">
    <property type="entry name" value="TPR-like_helical_dom_sf"/>
</dbReference>
<dbReference type="GO" id="GO:0005829">
    <property type="term" value="C:cytosol"/>
    <property type="evidence" value="ECO:0007669"/>
    <property type="project" value="TreeGrafter"/>
</dbReference>
<dbReference type="InterPro" id="IPR019734">
    <property type="entry name" value="TPR_rpt"/>
</dbReference>
<dbReference type="GO" id="GO:0005524">
    <property type="term" value="F:ATP binding"/>
    <property type="evidence" value="ECO:0007669"/>
    <property type="project" value="UniProtKB-UniRule"/>
</dbReference>
<dbReference type="Pfam" id="PF00069">
    <property type="entry name" value="Pkinase"/>
    <property type="match status" value="1"/>
</dbReference>
<dbReference type="SUPFAM" id="SSF48452">
    <property type="entry name" value="TPR-like"/>
    <property type="match status" value="1"/>
</dbReference>
<evidence type="ECO:0000256" key="7">
    <source>
        <dbReference type="SAM" id="MobiDB-lite"/>
    </source>
</evidence>
<feature type="compositionally biased region" description="Polar residues" evidence="7">
    <location>
        <begin position="601"/>
        <end position="612"/>
    </location>
</feature>
<dbReference type="AlphaFoldDB" id="A0A6L9LCR5"/>
<dbReference type="SUPFAM" id="SSF56112">
    <property type="entry name" value="Protein kinase-like (PK-like)"/>
    <property type="match status" value="1"/>
</dbReference>
<feature type="compositionally biased region" description="Basic and acidic residues" evidence="7">
    <location>
        <begin position="588"/>
        <end position="600"/>
    </location>
</feature>
<dbReference type="Proteomes" id="UP000474175">
    <property type="component" value="Unassembled WGS sequence"/>
</dbReference>
<dbReference type="InterPro" id="IPR017441">
    <property type="entry name" value="Protein_kinase_ATP_BS"/>
</dbReference>
<dbReference type="RefSeq" id="WP_163954448.1">
    <property type="nucleotide sequence ID" value="NZ_JAAFZH010000016.1"/>
</dbReference>
<dbReference type="InterPro" id="IPR011009">
    <property type="entry name" value="Kinase-like_dom_sf"/>
</dbReference>
<dbReference type="EMBL" id="JAAFZH010000016">
    <property type="protein sequence ID" value="NDU98316.1"/>
    <property type="molecule type" value="Genomic_DNA"/>
</dbReference>
<dbReference type="PANTHER" id="PTHR24348:SF22">
    <property type="entry name" value="NON-SPECIFIC SERINE_THREONINE PROTEIN KINASE"/>
    <property type="match status" value="1"/>
</dbReference>
<dbReference type="InterPro" id="IPR045269">
    <property type="entry name" value="Atg1-like"/>
</dbReference>
<feature type="domain" description="Protein kinase" evidence="8">
    <location>
        <begin position="20"/>
        <end position="295"/>
    </location>
</feature>
<dbReference type="InterPro" id="IPR000719">
    <property type="entry name" value="Prot_kinase_dom"/>
</dbReference>
<dbReference type="GO" id="GO:0016020">
    <property type="term" value="C:membrane"/>
    <property type="evidence" value="ECO:0007669"/>
    <property type="project" value="TreeGrafter"/>
</dbReference>
<dbReference type="GO" id="GO:0004674">
    <property type="term" value="F:protein serine/threonine kinase activity"/>
    <property type="evidence" value="ECO:0007669"/>
    <property type="project" value="InterPro"/>
</dbReference>
<evidence type="ECO:0000256" key="5">
    <source>
        <dbReference type="PROSITE-ProRule" id="PRU10141"/>
    </source>
</evidence>
<evidence type="ECO:0000313" key="10">
    <source>
        <dbReference type="Proteomes" id="UP000474175"/>
    </source>
</evidence>
<keyword evidence="4 5" id="KW-0067">ATP-binding</keyword>
<dbReference type="SMART" id="SM00028">
    <property type="entry name" value="TPR"/>
    <property type="match status" value="3"/>
</dbReference>
<comment type="caution">
    <text evidence="9">The sequence shown here is derived from an EMBL/GenBank/DDBJ whole genome shotgun (WGS) entry which is preliminary data.</text>
</comment>
<dbReference type="Gene3D" id="1.10.510.10">
    <property type="entry name" value="Transferase(Phosphotransferase) domain 1"/>
    <property type="match status" value="1"/>
</dbReference>
<evidence type="ECO:0000259" key="8">
    <source>
        <dbReference type="PROSITE" id="PS50011"/>
    </source>
</evidence>
<evidence type="ECO:0000256" key="4">
    <source>
        <dbReference type="ARBA" id="ARBA00022840"/>
    </source>
</evidence>
<name>A0A6L9LCR5_9BACT</name>
<dbReference type="PROSITE" id="PS00108">
    <property type="entry name" value="PROTEIN_KINASE_ST"/>
    <property type="match status" value="1"/>
</dbReference>